<dbReference type="PANTHER" id="PTHR35529:SF1">
    <property type="entry name" value="MANGANESE EFFLUX PUMP MNTP-RELATED"/>
    <property type="match status" value="1"/>
</dbReference>
<organism evidence="9">
    <name type="scientific">termite gut metagenome</name>
    <dbReference type="NCBI Taxonomy" id="433724"/>
    <lineage>
        <taxon>unclassified sequences</taxon>
        <taxon>metagenomes</taxon>
        <taxon>organismal metagenomes</taxon>
    </lineage>
</organism>
<proteinExistence type="inferred from homology"/>
<feature type="transmembrane region" description="Helical" evidence="8">
    <location>
        <begin position="35"/>
        <end position="56"/>
    </location>
</feature>
<feature type="transmembrane region" description="Helical" evidence="8">
    <location>
        <begin position="106"/>
        <end position="129"/>
    </location>
</feature>
<name>A0A5J4PZ77_9ZZZZ</name>
<evidence type="ECO:0000256" key="4">
    <source>
        <dbReference type="ARBA" id="ARBA00022989"/>
    </source>
</evidence>
<dbReference type="InterPro" id="IPR022929">
    <property type="entry name" value="Put_MntP"/>
</dbReference>
<accession>A0A5J4PZ77</accession>
<evidence type="ECO:0000256" key="7">
    <source>
        <dbReference type="ARBA" id="ARBA00023211"/>
    </source>
</evidence>
<keyword evidence="2" id="KW-1003">Cell membrane</keyword>
<dbReference type="EMBL" id="SNRY01005474">
    <property type="protein sequence ID" value="KAA6314865.1"/>
    <property type="molecule type" value="Genomic_DNA"/>
</dbReference>
<evidence type="ECO:0000256" key="1">
    <source>
        <dbReference type="ARBA" id="ARBA00022448"/>
    </source>
</evidence>
<evidence type="ECO:0000256" key="2">
    <source>
        <dbReference type="ARBA" id="ARBA00022475"/>
    </source>
</evidence>
<keyword evidence="3 8" id="KW-0812">Transmembrane</keyword>
<evidence type="ECO:0000256" key="8">
    <source>
        <dbReference type="SAM" id="Phobius"/>
    </source>
</evidence>
<dbReference type="HAMAP" id="MF_01521">
    <property type="entry name" value="MntP_pump"/>
    <property type="match status" value="1"/>
</dbReference>
<feature type="transmembrane region" description="Helical" evidence="8">
    <location>
        <begin position="171"/>
        <end position="191"/>
    </location>
</feature>
<dbReference type="GO" id="GO:0006811">
    <property type="term" value="P:monoatomic ion transport"/>
    <property type="evidence" value="ECO:0007669"/>
    <property type="project" value="UniProtKB-KW"/>
</dbReference>
<dbReference type="AlphaFoldDB" id="A0A5J4PZ77"/>
<evidence type="ECO:0000256" key="3">
    <source>
        <dbReference type="ARBA" id="ARBA00022692"/>
    </source>
</evidence>
<evidence type="ECO:0000256" key="5">
    <source>
        <dbReference type="ARBA" id="ARBA00023065"/>
    </source>
</evidence>
<keyword evidence="4 8" id="KW-1133">Transmembrane helix</keyword>
<keyword evidence="5" id="KW-0406">Ion transport</keyword>
<sequence>MSNVEIWLLALSLSMDCFAVSVESGLILKKVLWKPILVISATFGLFQGMMPVIGWASAGTFSRFINDIDHWVAFLILLFLGGRMIWESFKGREESKSFHFTSLKVVVTMAVATSIDALAVGISFAFWDMKQFFDILYPVCAIGLVSFVMSLGGHFLGIFCAHKVQKIPVEFLGGLILIIIGVKILVGGLLLES</sequence>
<feature type="transmembrane region" description="Helical" evidence="8">
    <location>
        <begin position="68"/>
        <end position="86"/>
    </location>
</feature>
<gene>
    <name evidence="9" type="ORF">EZS27_034589</name>
</gene>
<comment type="caution">
    <text evidence="9">The sequence shown here is derived from an EMBL/GenBank/DDBJ whole genome shotgun (WGS) entry which is preliminary data.</text>
</comment>
<dbReference type="InterPro" id="IPR003810">
    <property type="entry name" value="Mntp/YtaF"/>
</dbReference>
<protein>
    <submittedName>
        <fullName evidence="9">Putative manganese efflux pump MntP</fullName>
    </submittedName>
</protein>
<feature type="transmembrane region" description="Helical" evidence="8">
    <location>
        <begin position="135"/>
        <end position="159"/>
    </location>
</feature>
<feature type="transmembrane region" description="Helical" evidence="8">
    <location>
        <begin position="6"/>
        <end position="28"/>
    </location>
</feature>
<evidence type="ECO:0000256" key="6">
    <source>
        <dbReference type="ARBA" id="ARBA00023136"/>
    </source>
</evidence>
<evidence type="ECO:0000313" key="9">
    <source>
        <dbReference type="EMBL" id="KAA6314865.1"/>
    </source>
</evidence>
<reference evidence="9" key="1">
    <citation type="submission" date="2019-03" db="EMBL/GenBank/DDBJ databases">
        <title>Single cell metagenomics reveals metabolic interactions within the superorganism composed of flagellate Streblomastix strix and complex community of Bacteroidetes bacteria on its surface.</title>
        <authorList>
            <person name="Treitli S.C."/>
            <person name="Kolisko M."/>
            <person name="Husnik F."/>
            <person name="Keeling P."/>
            <person name="Hampl V."/>
        </authorList>
    </citation>
    <scope>NUCLEOTIDE SEQUENCE</scope>
    <source>
        <strain evidence="9">STM</strain>
    </source>
</reference>
<keyword evidence="7" id="KW-0464">Manganese</keyword>
<keyword evidence="1" id="KW-0813">Transport</keyword>
<dbReference type="PANTHER" id="PTHR35529">
    <property type="entry name" value="MANGANESE EFFLUX PUMP MNTP-RELATED"/>
    <property type="match status" value="1"/>
</dbReference>
<keyword evidence="6 8" id="KW-0472">Membrane</keyword>
<dbReference type="Pfam" id="PF02659">
    <property type="entry name" value="Mntp"/>
    <property type="match status" value="1"/>
</dbReference>